<evidence type="ECO:0000259" key="2">
    <source>
        <dbReference type="Pfam" id="PF00582"/>
    </source>
</evidence>
<reference evidence="3" key="1">
    <citation type="submission" date="2023-02" db="EMBL/GenBank/DDBJ databases">
        <title>Genome of Flavobacteriaceae gen. nov. sp. strain F89.</title>
        <authorList>
            <person name="Wang Y."/>
        </authorList>
    </citation>
    <scope>NUCLEOTIDE SEQUENCE</scope>
    <source>
        <strain evidence="3">F89</strain>
    </source>
</reference>
<evidence type="ECO:0000313" key="3">
    <source>
        <dbReference type="EMBL" id="MCG2461764.1"/>
    </source>
</evidence>
<dbReference type="PANTHER" id="PTHR46268:SF22">
    <property type="entry name" value="SENSOR PROTEIN KDPD-RELATED"/>
    <property type="match status" value="1"/>
</dbReference>
<protein>
    <submittedName>
        <fullName evidence="3">Universal stress protein</fullName>
    </submittedName>
</protein>
<dbReference type="RefSeq" id="WP_317902907.1">
    <property type="nucleotide sequence ID" value="NZ_JAIRBC010000020.1"/>
</dbReference>
<dbReference type="Proteomes" id="UP001200642">
    <property type="component" value="Unassembled WGS sequence"/>
</dbReference>
<keyword evidence="4" id="KW-1185">Reference proteome</keyword>
<dbReference type="InterPro" id="IPR014729">
    <property type="entry name" value="Rossmann-like_a/b/a_fold"/>
</dbReference>
<proteinExistence type="inferred from homology"/>
<dbReference type="AlphaFoldDB" id="A0AAE3EWR5"/>
<comment type="similarity">
    <text evidence="1">Belongs to the universal stress protein A family.</text>
</comment>
<evidence type="ECO:0000313" key="4">
    <source>
        <dbReference type="Proteomes" id="UP001200642"/>
    </source>
</evidence>
<dbReference type="CDD" id="cd00293">
    <property type="entry name" value="USP-like"/>
    <property type="match status" value="1"/>
</dbReference>
<dbReference type="EMBL" id="JAIRBC010000020">
    <property type="protein sequence ID" value="MCG2461764.1"/>
    <property type="molecule type" value="Genomic_DNA"/>
</dbReference>
<comment type="caution">
    <text evidence="3">The sequence shown here is derived from an EMBL/GenBank/DDBJ whole genome shotgun (WGS) entry which is preliminary data.</text>
</comment>
<dbReference type="PRINTS" id="PR01438">
    <property type="entry name" value="UNVRSLSTRESS"/>
</dbReference>
<evidence type="ECO:0000256" key="1">
    <source>
        <dbReference type="ARBA" id="ARBA00008791"/>
    </source>
</evidence>
<feature type="domain" description="UspA" evidence="2">
    <location>
        <begin position="3"/>
        <end position="149"/>
    </location>
</feature>
<accession>A0AAE3EWR5</accession>
<dbReference type="PANTHER" id="PTHR46268">
    <property type="entry name" value="STRESS RESPONSE PROTEIN NHAX"/>
    <property type="match status" value="1"/>
</dbReference>
<name>A0AAE3EWR5_9FLAO</name>
<sequence length="283" mass="32450">MDKRILLPTDFSKTARNAIRYALDLYADRKCSFHFLNVYQVDSYAITGSTYRPEEGQRSYEIEKRKSEERLEQLMKDLRPYSNIDKHTFHSITTYNSLLEAAKEVIAQKDIDIVVMGTKGITGSRTAIFGTNAINLMENVTECPVLAIPENATFGDPKEIVFPTDYKIPFKRRELKYLVNIAKKYGAYIRVLHIKRSKYPKPPQQRNQGLLKDLFKDVGHSFHELEGISVHTGINAFIDSRGSDMVAFINQKRGFFTKILSRSLAKELGCYSKVPVLVLKNRI</sequence>
<dbReference type="Gene3D" id="3.40.50.620">
    <property type="entry name" value="HUPs"/>
    <property type="match status" value="2"/>
</dbReference>
<dbReference type="InterPro" id="IPR006016">
    <property type="entry name" value="UspA"/>
</dbReference>
<gene>
    <name evidence="3" type="ORF">K8352_13480</name>
</gene>
<dbReference type="SUPFAM" id="SSF52402">
    <property type="entry name" value="Adenine nucleotide alpha hydrolases-like"/>
    <property type="match status" value="2"/>
</dbReference>
<dbReference type="InterPro" id="IPR006015">
    <property type="entry name" value="Universal_stress_UspA"/>
</dbReference>
<dbReference type="Pfam" id="PF00582">
    <property type="entry name" value="Usp"/>
    <property type="match status" value="1"/>
</dbReference>
<organism evidence="3 4">
    <name type="scientific">Cerina litoralis</name>
    <dbReference type="NCBI Taxonomy" id="2874477"/>
    <lineage>
        <taxon>Bacteria</taxon>
        <taxon>Pseudomonadati</taxon>
        <taxon>Bacteroidota</taxon>
        <taxon>Flavobacteriia</taxon>
        <taxon>Flavobacteriales</taxon>
        <taxon>Flavobacteriaceae</taxon>
        <taxon>Cerina</taxon>
    </lineage>
</organism>